<name>A0A2A7MG56_9CLOT</name>
<gene>
    <name evidence="2" type="ORF">CNEO2_260031</name>
    <name evidence="4" type="ORF">CNEONATNEC25_01692</name>
    <name evidence="3" type="ORF">CQ394_02885</name>
</gene>
<dbReference type="EMBL" id="UWJD01000001">
    <property type="protein sequence ID" value="VCT84093.1"/>
    <property type="molecule type" value="Genomic_DNA"/>
</dbReference>
<keyword evidence="5" id="KW-1185">Reference proteome</keyword>
<dbReference type="Proteomes" id="UP000431451">
    <property type="component" value="Unassembled WGS sequence"/>
</dbReference>
<dbReference type="RefSeq" id="WP_058294855.1">
    <property type="nucleotide sequence ID" value="NZ_CAKJVD010000035.1"/>
</dbReference>
<protein>
    <submittedName>
        <fullName evidence="3">Uncharacterized protein</fullName>
    </submittedName>
</protein>
<reference evidence="2" key="3">
    <citation type="submission" date="2022-10" db="EMBL/GenBank/DDBJ databases">
        <authorList>
            <person name="Aires J."/>
            <person name="Mesa V."/>
        </authorList>
    </citation>
    <scope>NUCLEOTIDE SEQUENCE</scope>
    <source>
        <strain evidence="2">Clostridium neonatale JD116</strain>
    </source>
</reference>
<reference evidence="3 5" key="1">
    <citation type="submission" date="2017-10" db="EMBL/GenBank/DDBJ databases">
        <title>Effective Description of Clostridium neonatale sp. nov. linked to necrotizing enterocolitis in neonates and a clarification of species assignable to the genus Clostridium (Prazmowski 1880) emend. Lawson and Rainey 2016.</title>
        <authorList>
            <person name="Bernard K."/>
            <person name="Burdz T."/>
            <person name="Wiebe D."/>
            <person name="Balcewich B."/>
            <person name="Alfa M."/>
            <person name="Bernier A.-M."/>
        </authorList>
    </citation>
    <scope>NUCLEOTIDE SEQUENCE [LARGE SCALE GENOMIC DNA]</scope>
    <source>
        <strain evidence="3 5">LCDC99A005</strain>
    </source>
</reference>
<dbReference type="STRING" id="137838.GCA_001458595_02037"/>
<dbReference type="Proteomes" id="UP001189143">
    <property type="component" value="Unassembled WGS sequence"/>
</dbReference>
<dbReference type="EMBL" id="PDCJ01000001">
    <property type="protein sequence ID" value="PEG30685.1"/>
    <property type="molecule type" value="Genomic_DNA"/>
</dbReference>
<proteinExistence type="predicted"/>
<evidence type="ECO:0000313" key="3">
    <source>
        <dbReference type="EMBL" id="PEG30685.1"/>
    </source>
</evidence>
<dbReference type="OrthoDB" id="3239593at2"/>
<evidence type="ECO:0000313" key="6">
    <source>
        <dbReference type="Proteomes" id="UP000431451"/>
    </source>
</evidence>
<dbReference type="GeneID" id="68877039"/>
<keyword evidence="1" id="KW-0732">Signal</keyword>
<dbReference type="AlphaFoldDB" id="A0A2A7MG56"/>
<feature type="chain" id="PRO_5044380419" evidence="1">
    <location>
        <begin position="22"/>
        <end position="74"/>
    </location>
</feature>
<dbReference type="Proteomes" id="UP000220840">
    <property type="component" value="Unassembled WGS sequence"/>
</dbReference>
<evidence type="ECO:0000313" key="2">
    <source>
        <dbReference type="EMBL" id="CAI3581549.1"/>
    </source>
</evidence>
<dbReference type="EMBL" id="CAMTCP010000188">
    <property type="protein sequence ID" value="CAI3581549.1"/>
    <property type="molecule type" value="Genomic_DNA"/>
</dbReference>
<accession>A0A2A7MG56</accession>
<evidence type="ECO:0000256" key="1">
    <source>
        <dbReference type="SAM" id="SignalP"/>
    </source>
</evidence>
<organism evidence="3 5">
    <name type="scientific">Clostridium neonatale</name>
    <dbReference type="NCBI Taxonomy" id="137838"/>
    <lineage>
        <taxon>Bacteria</taxon>
        <taxon>Bacillati</taxon>
        <taxon>Bacillota</taxon>
        <taxon>Clostridia</taxon>
        <taxon>Eubacteriales</taxon>
        <taxon>Clostridiaceae</taxon>
        <taxon>Clostridium</taxon>
    </lineage>
</organism>
<evidence type="ECO:0000313" key="5">
    <source>
        <dbReference type="Proteomes" id="UP000220840"/>
    </source>
</evidence>
<feature type="signal peptide" evidence="1">
    <location>
        <begin position="1"/>
        <end position="21"/>
    </location>
</feature>
<sequence length="74" mass="8466">MKKIIYIFCILVLTLNLISCGNKETVDSDEQATEQKESTNTIKAKSEELKVDTFTTNDNYVKAKWVYGPEKESE</sequence>
<evidence type="ECO:0000313" key="4">
    <source>
        <dbReference type="EMBL" id="VCT84093.1"/>
    </source>
</evidence>
<reference evidence="4 6" key="2">
    <citation type="submission" date="2018-06" db="EMBL/GenBank/DDBJ databases">
        <authorList>
            <consortium name="IHU Genomes"/>
        </authorList>
    </citation>
    <scope>NUCLEOTIDE SEQUENCE [LARGE SCALE GENOMIC DNA]</scope>
    <source>
        <strain evidence="4 6">NEC25</strain>
    </source>
</reference>